<comment type="caution">
    <text evidence="1">The sequence shown here is derived from an EMBL/GenBank/DDBJ whole genome shotgun (WGS) entry which is preliminary data.</text>
</comment>
<gene>
    <name evidence="1" type="ORF">FOZ62_024160</name>
</gene>
<dbReference type="Proteomes" id="UP000574390">
    <property type="component" value="Unassembled WGS sequence"/>
</dbReference>
<dbReference type="AlphaFoldDB" id="A0A7J6SST9"/>
<reference evidence="1 2" key="1">
    <citation type="submission" date="2020-04" db="EMBL/GenBank/DDBJ databases">
        <title>Perkinsus olseni comparative genomics.</title>
        <authorList>
            <person name="Bogema D.R."/>
        </authorList>
    </citation>
    <scope>NUCLEOTIDE SEQUENCE [LARGE SCALE GENOMIC DNA]</scope>
    <source>
        <strain evidence="1">ATCC PRA-205</strain>
    </source>
</reference>
<proteinExistence type="predicted"/>
<accession>A0A7J6SST9</accession>
<name>A0A7J6SST9_PEROL</name>
<sequence>MGKRRTPMPDPDPLPVKKRTTVVEGSQCTADEKIDSFVSEGVATHMQMCRMVLTNTSAFAFTTTTDTDLLSGHKTVRLSRVFTCDNNQYLIQDGGLKRVKVGKEFKDVDLEDPLAAFHAATRDMTCMDTFYTLQKEVLSLPTGREFLPEEMCNAIKIRVCNAYEQTLADAEDGTSMEVEELVSLMSENDAELFGLLIR</sequence>
<evidence type="ECO:0000313" key="1">
    <source>
        <dbReference type="EMBL" id="KAF4735845.1"/>
    </source>
</evidence>
<dbReference type="EMBL" id="JABANM010012519">
    <property type="protein sequence ID" value="KAF4735845.1"/>
    <property type="molecule type" value="Genomic_DNA"/>
</dbReference>
<evidence type="ECO:0000313" key="2">
    <source>
        <dbReference type="Proteomes" id="UP000574390"/>
    </source>
</evidence>
<protein>
    <submittedName>
        <fullName evidence="1">Uncharacterized protein</fullName>
    </submittedName>
</protein>
<organism evidence="1 2">
    <name type="scientific">Perkinsus olseni</name>
    <name type="common">Perkinsus atlanticus</name>
    <dbReference type="NCBI Taxonomy" id="32597"/>
    <lineage>
        <taxon>Eukaryota</taxon>
        <taxon>Sar</taxon>
        <taxon>Alveolata</taxon>
        <taxon>Perkinsozoa</taxon>
        <taxon>Perkinsea</taxon>
        <taxon>Perkinsida</taxon>
        <taxon>Perkinsidae</taxon>
        <taxon>Perkinsus</taxon>
    </lineage>
</organism>